<dbReference type="EMBL" id="KN833068">
    <property type="protein sequence ID" value="KIM74020.1"/>
    <property type="molecule type" value="Genomic_DNA"/>
</dbReference>
<protein>
    <submittedName>
        <fullName evidence="1">Uncharacterized protein</fullName>
    </submittedName>
</protein>
<evidence type="ECO:0000313" key="2">
    <source>
        <dbReference type="Proteomes" id="UP000054166"/>
    </source>
</evidence>
<dbReference type="InParanoid" id="A0A0C3EN51"/>
<keyword evidence="2" id="KW-1185">Reference proteome</keyword>
<dbReference type="STRING" id="765440.A0A0C3EN51"/>
<feature type="non-terminal residue" evidence="1">
    <location>
        <position position="241"/>
    </location>
</feature>
<evidence type="ECO:0000313" key="1">
    <source>
        <dbReference type="EMBL" id="KIM74020.1"/>
    </source>
</evidence>
<organism evidence="1 2">
    <name type="scientific">Piloderma croceum (strain F 1598)</name>
    <dbReference type="NCBI Taxonomy" id="765440"/>
    <lineage>
        <taxon>Eukaryota</taxon>
        <taxon>Fungi</taxon>
        <taxon>Dikarya</taxon>
        <taxon>Basidiomycota</taxon>
        <taxon>Agaricomycotina</taxon>
        <taxon>Agaricomycetes</taxon>
        <taxon>Agaricomycetidae</taxon>
        <taxon>Atheliales</taxon>
        <taxon>Atheliaceae</taxon>
        <taxon>Piloderma</taxon>
    </lineage>
</organism>
<name>A0A0C3EN51_PILCF</name>
<dbReference type="HOGENOM" id="CLU_038071_0_0_1"/>
<reference evidence="2" key="2">
    <citation type="submission" date="2015-01" db="EMBL/GenBank/DDBJ databases">
        <title>Evolutionary Origins and Diversification of the Mycorrhizal Mutualists.</title>
        <authorList>
            <consortium name="DOE Joint Genome Institute"/>
            <consortium name="Mycorrhizal Genomics Consortium"/>
            <person name="Kohler A."/>
            <person name="Kuo A."/>
            <person name="Nagy L.G."/>
            <person name="Floudas D."/>
            <person name="Copeland A."/>
            <person name="Barry K.W."/>
            <person name="Cichocki N."/>
            <person name="Veneault-Fourrey C."/>
            <person name="LaButti K."/>
            <person name="Lindquist E.A."/>
            <person name="Lipzen A."/>
            <person name="Lundell T."/>
            <person name="Morin E."/>
            <person name="Murat C."/>
            <person name="Riley R."/>
            <person name="Ohm R."/>
            <person name="Sun H."/>
            <person name="Tunlid A."/>
            <person name="Henrissat B."/>
            <person name="Grigoriev I.V."/>
            <person name="Hibbett D.S."/>
            <person name="Martin F."/>
        </authorList>
    </citation>
    <scope>NUCLEOTIDE SEQUENCE [LARGE SCALE GENOMIC DNA]</scope>
    <source>
        <strain evidence="2">F 1598</strain>
    </source>
</reference>
<dbReference type="Proteomes" id="UP000054166">
    <property type="component" value="Unassembled WGS sequence"/>
</dbReference>
<proteinExistence type="predicted"/>
<dbReference type="AlphaFoldDB" id="A0A0C3EN51"/>
<gene>
    <name evidence="1" type="ORF">PILCRDRAFT_52053</name>
</gene>
<accession>A0A0C3EN51</accession>
<sequence length="241" mass="27446">MTDYASQGRTRPKNPVDLNSCKTHQSYYTCLSRSSTAEGTIIVQGFNPKIITGGATGYLRQEFRELEILDEITKLKYEGKLPLSIDGHRRNTVIRQFQKWKGTSYIPGNVHHAIRWNQRDPLNMLPVVTDSPWQILQKNDKSESKQFKTKKSNFANFVPAEGSVPVILKCKLDDDDESIPVLKKAKTITVTVNDDLGQGPLGFIWDGENYSCAYDAVFTILLAIWTQNPSKWKTQFKDMNR</sequence>
<reference evidence="1 2" key="1">
    <citation type="submission" date="2014-04" db="EMBL/GenBank/DDBJ databases">
        <authorList>
            <consortium name="DOE Joint Genome Institute"/>
            <person name="Kuo A."/>
            <person name="Tarkka M."/>
            <person name="Buscot F."/>
            <person name="Kohler A."/>
            <person name="Nagy L.G."/>
            <person name="Floudas D."/>
            <person name="Copeland A."/>
            <person name="Barry K.W."/>
            <person name="Cichocki N."/>
            <person name="Veneault-Fourrey C."/>
            <person name="LaButti K."/>
            <person name="Lindquist E.A."/>
            <person name="Lipzen A."/>
            <person name="Lundell T."/>
            <person name="Morin E."/>
            <person name="Murat C."/>
            <person name="Sun H."/>
            <person name="Tunlid A."/>
            <person name="Henrissat B."/>
            <person name="Grigoriev I.V."/>
            <person name="Hibbett D.S."/>
            <person name="Martin F."/>
            <person name="Nordberg H.P."/>
            <person name="Cantor M.N."/>
            <person name="Hua S.X."/>
        </authorList>
    </citation>
    <scope>NUCLEOTIDE SEQUENCE [LARGE SCALE GENOMIC DNA]</scope>
    <source>
        <strain evidence="1 2">F 1598</strain>
    </source>
</reference>
<dbReference type="OrthoDB" id="3247165at2759"/>